<protein>
    <submittedName>
        <fullName evidence="2">Uncharacterized protein</fullName>
    </submittedName>
</protein>
<evidence type="ECO:0000313" key="3">
    <source>
        <dbReference type="Proteomes" id="UP000007463"/>
    </source>
</evidence>
<keyword evidence="1" id="KW-0732">Signal</keyword>
<dbReference type="EMBL" id="CP002542">
    <property type="protein sequence ID" value="AEA42989.1"/>
    <property type="molecule type" value="Genomic_DNA"/>
</dbReference>
<dbReference type="AlphaFoldDB" id="F2I942"/>
<evidence type="ECO:0000256" key="1">
    <source>
        <dbReference type="SAM" id="SignalP"/>
    </source>
</evidence>
<organism evidence="2 3">
    <name type="scientific">Fluviicola taffensis (strain DSM 16823 / NCIMB 13979 / RW262)</name>
    <dbReference type="NCBI Taxonomy" id="755732"/>
    <lineage>
        <taxon>Bacteria</taxon>
        <taxon>Pseudomonadati</taxon>
        <taxon>Bacteroidota</taxon>
        <taxon>Flavobacteriia</taxon>
        <taxon>Flavobacteriales</taxon>
        <taxon>Crocinitomicaceae</taxon>
        <taxon>Fluviicola</taxon>
    </lineage>
</organism>
<keyword evidence="3" id="KW-1185">Reference proteome</keyword>
<gene>
    <name evidence="2" type="ordered locus">Fluta_0988</name>
</gene>
<evidence type="ECO:0000313" key="2">
    <source>
        <dbReference type="EMBL" id="AEA42989.1"/>
    </source>
</evidence>
<dbReference type="RefSeq" id="WP_013685761.1">
    <property type="nucleotide sequence ID" value="NC_015321.1"/>
</dbReference>
<dbReference type="STRING" id="755732.Fluta_0988"/>
<feature type="chain" id="PRO_5003278202" evidence="1">
    <location>
        <begin position="20"/>
        <end position="106"/>
    </location>
</feature>
<name>F2I942_FLUTR</name>
<sequence precursor="true">MKKVVYAMALIIATGTAMSFTMSSNEASSKTVKSTGDDIKIEFQNTTSEDIYLVFDKNSGYPGTGRIGGKMITSYKFNSGAVVKYKEGGKVIMTVSASDNNTRVKL</sequence>
<dbReference type="Proteomes" id="UP000007463">
    <property type="component" value="Chromosome"/>
</dbReference>
<reference evidence="2 3" key="1">
    <citation type="journal article" date="2011" name="Stand. Genomic Sci.">
        <title>Complete genome sequence of the gliding freshwater bacterium Fluviicola taffensis type strain (RW262).</title>
        <authorList>
            <person name="Woyke T."/>
            <person name="Chertkov O."/>
            <person name="Lapidus A."/>
            <person name="Nolan M."/>
            <person name="Lucas S."/>
            <person name="Del Rio T.G."/>
            <person name="Tice H."/>
            <person name="Cheng J.F."/>
            <person name="Tapia R."/>
            <person name="Han C."/>
            <person name="Goodwin L."/>
            <person name="Pitluck S."/>
            <person name="Liolios K."/>
            <person name="Pagani I."/>
            <person name="Ivanova N."/>
            <person name="Huntemann M."/>
            <person name="Mavromatis K."/>
            <person name="Mikhailova N."/>
            <person name="Pati A."/>
            <person name="Chen A."/>
            <person name="Palaniappan K."/>
            <person name="Land M."/>
            <person name="Hauser L."/>
            <person name="Brambilla E.M."/>
            <person name="Rohde M."/>
            <person name="Mwirichia R."/>
            <person name="Sikorski J."/>
            <person name="Tindall B.J."/>
            <person name="Goker M."/>
            <person name="Bristow J."/>
            <person name="Eisen J.A."/>
            <person name="Markowitz V."/>
            <person name="Hugenholtz P."/>
            <person name="Klenk H.P."/>
            <person name="Kyrpides N.C."/>
        </authorList>
    </citation>
    <scope>NUCLEOTIDE SEQUENCE [LARGE SCALE GENOMIC DNA]</scope>
    <source>
        <strain evidence="3">DSM 16823 / RW262 / RW262</strain>
    </source>
</reference>
<proteinExistence type="predicted"/>
<reference evidence="3" key="2">
    <citation type="submission" date="2011-02" db="EMBL/GenBank/DDBJ databases">
        <title>The complete genome of Fluviicola taffensis DSM 16823.</title>
        <authorList>
            <consortium name="US DOE Joint Genome Institute (JGI-PGF)"/>
            <person name="Lucas S."/>
            <person name="Copeland A."/>
            <person name="Lapidus A."/>
            <person name="Bruce D."/>
            <person name="Goodwin L."/>
            <person name="Pitluck S."/>
            <person name="Kyrpides N."/>
            <person name="Mavromatis K."/>
            <person name="Ivanova N."/>
            <person name="Mikhailova N."/>
            <person name="Pagani I."/>
            <person name="Chertkov O."/>
            <person name="Detter J.C."/>
            <person name="Han C."/>
            <person name="Tapia R."/>
            <person name="Land M."/>
            <person name="Hauser L."/>
            <person name="Markowitz V."/>
            <person name="Cheng J.-F."/>
            <person name="Hugenholtz P."/>
            <person name="Woyke T."/>
            <person name="Wu D."/>
            <person name="Tindall B."/>
            <person name="Pomrenke H.G."/>
            <person name="Brambilla E."/>
            <person name="Klenk H.-P."/>
            <person name="Eisen J.A."/>
        </authorList>
    </citation>
    <scope>NUCLEOTIDE SEQUENCE [LARGE SCALE GENOMIC DNA]</scope>
    <source>
        <strain evidence="3">DSM 16823 / RW262 / RW262</strain>
    </source>
</reference>
<dbReference type="HOGENOM" id="CLU_2219231_0_0_10"/>
<feature type="signal peptide" evidence="1">
    <location>
        <begin position="1"/>
        <end position="19"/>
    </location>
</feature>
<dbReference type="KEGG" id="fte:Fluta_0988"/>
<accession>F2I942</accession>